<dbReference type="GO" id="GO:0015254">
    <property type="term" value="F:glycerol channel activity"/>
    <property type="evidence" value="ECO:0007669"/>
    <property type="project" value="TreeGrafter"/>
</dbReference>
<keyword evidence="4 17" id="KW-0813">Transport</keyword>
<dbReference type="GO" id="GO:0015250">
    <property type="term" value="F:water channel activity"/>
    <property type="evidence" value="ECO:0007669"/>
    <property type="project" value="TreeGrafter"/>
</dbReference>
<evidence type="ECO:0000256" key="17">
    <source>
        <dbReference type="RuleBase" id="RU000477"/>
    </source>
</evidence>
<dbReference type="AlphaFoldDB" id="A0AAD1WBC4"/>
<comment type="subcellular location">
    <subcellularLocation>
        <location evidence="1">Cell membrane</location>
        <topology evidence="1">Multi-pass membrane protein</topology>
    </subcellularLocation>
</comment>
<evidence type="ECO:0000256" key="1">
    <source>
        <dbReference type="ARBA" id="ARBA00004651"/>
    </source>
</evidence>
<dbReference type="InterPro" id="IPR050363">
    <property type="entry name" value="MIP/Aquaporin"/>
</dbReference>
<dbReference type="InterPro" id="IPR023271">
    <property type="entry name" value="Aquaporin-like"/>
</dbReference>
<evidence type="ECO:0000256" key="15">
    <source>
        <dbReference type="ARBA" id="ARBA00049592"/>
    </source>
</evidence>
<dbReference type="PRINTS" id="PR02015">
    <property type="entry name" value="AQUAPORIN3"/>
</dbReference>
<feature type="transmembrane region" description="Helical" evidence="18">
    <location>
        <begin position="337"/>
        <end position="361"/>
    </location>
</feature>
<evidence type="ECO:0000256" key="5">
    <source>
        <dbReference type="ARBA" id="ARBA00022475"/>
    </source>
</evidence>
<keyword evidence="7" id="KW-0677">Repeat</keyword>
<dbReference type="Pfam" id="PF00230">
    <property type="entry name" value="MIP"/>
    <property type="match status" value="2"/>
</dbReference>
<dbReference type="CDD" id="cd00333">
    <property type="entry name" value="MIP"/>
    <property type="match status" value="2"/>
</dbReference>
<evidence type="ECO:0000256" key="13">
    <source>
        <dbReference type="ARBA" id="ARBA00034651"/>
    </source>
</evidence>
<feature type="transmembrane region" description="Helical" evidence="18">
    <location>
        <begin position="288"/>
        <end position="309"/>
    </location>
</feature>
<proteinExistence type="inferred from homology"/>
<dbReference type="NCBIfam" id="TIGR00861">
    <property type="entry name" value="MIP"/>
    <property type="match status" value="1"/>
</dbReference>
<evidence type="ECO:0000313" key="20">
    <source>
        <dbReference type="Proteomes" id="UP001295444"/>
    </source>
</evidence>
<evidence type="ECO:0000313" key="19">
    <source>
        <dbReference type="EMBL" id="CAH2296799.1"/>
    </source>
</evidence>
<dbReference type="PANTHER" id="PTHR43829">
    <property type="entry name" value="AQUAPORIN OR AQUAGLYCEROPORIN RELATED"/>
    <property type="match status" value="1"/>
</dbReference>
<evidence type="ECO:0000256" key="2">
    <source>
        <dbReference type="ARBA" id="ARBA00006175"/>
    </source>
</evidence>
<dbReference type="PANTHER" id="PTHR43829:SF15">
    <property type="entry name" value="AQUAPORIN-7"/>
    <property type="match status" value="1"/>
</dbReference>
<dbReference type="InterPro" id="IPR022357">
    <property type="entry name" value="MIP_CS"/>
</dbReference>
<evidence type="ECO:0000256" key="18">
    <source>
        <dbReference type="SAM" id="Phobius"/>
    </source>
</evidence>
<comment type="catalytic activity">
    <reaction evidence="12">
        <text>urea(in) = urea(out)</text>
        <dbReference type="Rhea" id="RHEA:32799"/>
        <dbReference type="ChEBI" id="CHEBI:16199"/>
    </reaction>
</comment>
<evidence type="ECO:0000256" key="9">
    <source>
        <dbReference type="ARBA" id="ARBA00023136"/>
    </source>
</evidence>
<gene>
    <name evidence="19" type="ORF">PECUL_23A007196</name>
</gene>
<comment type="similarity">
    <text evidence="2 17">Belongs to the MIP/aquaporin (TC 1.A.8) family.</text>
</comment>
<dbReference type="Gene3D" id="1.20.1080.10">
    <property type="entry name" value="Glycerol uptake facilitator protein"/>
    <property type="match status" value="2"/>
</dbReference>
<dbReference type="GO" id="GO:0015204">
    <property type="term" value="F:urea transmembrane transporter activity"/>
    <property type="evidence" value="ECO:0007669"/>
    <property type="project" value="TreeGrafter"/>
</dbReference>
<reference evidence="19" key="1">
    <citation type="submission" date="2022-03" db="EMBL/GenBank/DDBJ databases">
        <authorList>
            <person name="Alioto T."/>
            <person name="Alioto T."/>
            <person name="Gomez Garrido J."/>
        </authorList>
    </citation>
    <scope>NUCLEOTIDE SEQUENCE</scope>
</reference>
<feature type="transmembrane region" description="Helical" evidence="18">
    <location>
        <begin position="54"/>
        <end position="74"/>
    </location>
</feature>
<evidence type="ECO:0000256" key="14">
    <source>
        <dbReference type="ARBA" id="ARBA00049405"/>
    </source>
</evidence>
<feature type="transmembrane region" description="Helical" evidence="18">
    <location>
        <begin position="212"/>
        <end position="232"/>
    </location>
</feature>
<sequence length="477" mass="51172">MGRQKEFVNKVSEMLRIRNKLLRQALAECLGTLILVMFGCGSVAQVVLSKGSHGQFLTVNLAFGFAVMLGILIAGQVSGGHLNPAVTFALCIMAREPWIKFPVYTIAQTLGAFLGAGIVYGLYYDAIWFFANDQLYVTGPNGTAGIFATFPTEHLTLMNGFFDQFIGTAALVVCVLAIVDPYNNPIPRGLEAFTVGFVVLRRAAEVGESQKALRCFVLWLFGLGSVAQVVLGKKEFGQYLSINLSFGFGVTMGIHVAGGVSGAHMNCAVSLTNCILGRLPWKKLPMYMLAQIFGAFLAAAVVFCLYYEALNTYCEGNFTVTGPLETASIFATYPQPYLSIGGGFLDQVVGTGALLLCILAINDKKNSPALNGTQAVVVGLLVTVIGMSMGMNSGYAINPARDLGPRIFTAIAGWGIEVFRAGNYWCWVPIVAPLVGSLTGALLYQLLVGLHHPPSEEVTKVHEMEAGTSETVTCEYM</sequence>
<dbReference type="SUPFAM" id="SSF81338">
    <property type="entry name" value="Aquaporin-like"/>
    <property type="match status" value="2"/>
</dbReference>
<evidence type="ECO:0000256" key="11">
    <source>
        <dbReference type="ARBA" id="ARBA00033020"/>
    </source>
</evidence>
<dbReference type="Proteomes" id="UP001295444">
    <property type="component" value="Chromosome 05"/>
</dbReference>
<evidence type="ECO:0000256" key="12">
    <source>
        <dbReference type="ARBA" id="ARBA00033993"/>
    </source>
</evidence>
<comment type="function">
    <text evidence="15">Aquaglyceroporins form homotetrameric transmembrane channels, with each monomer independently mediating glycerol and water transport across the plasma membrane along their osmotic gradient. Could also be permeable to urea. Also participates in cell permeability to H2O2 and H2O2-mediated signaling. In skin, transports glycerol to the epidermis and stratum corneum, where it maintains hydration, elasticity, and supports lipid biosynthesis for barrier repair. In kidney, contributes to the reabsorption of water, helping the body maintain proper fluid balance.</text>
</comment>
<dbReference type="InterPro" id="IPR000425">
    <property type="entry name" value="MIP"/>
</dbReference>
<name>A0AAD1WBC4_PELCU</name>
<keyword evidence="5" id="KW-1003">Cell membrane</keyword>
<keyword evidence="9 18" id="KW-0472">Membrane</keyword>
<organism evidence="19 20">
    <name type="scientific">Pelobates cultripes</name>
    <name type="common">Western spadefoot toad</name>
    <dbReference type="NCBI Taxonomy" id="61616"/>
    <lineage>
        <taxon>Eukaryota</taxon>
        <taxon>Metazoa</taxon>
        <taxon>Chordata</taxon>
        <taxon>Craniata</taxon>
        <taxon>Vertebrata</taxon>
        <taxon>Euteleostomi</taxon>
        <taxon>Amphibia</taxon>
        <taxon>Batrachia</taxon>
        <taxon>Anura</taxon>
        <taxon>Pelobatoidea</taxon>
        <taxon>Pelobatidae</taxon>
        <taxon>Pelobates</taxon>
    </lineage>
</organism>
<accession>A0AAD1WBC4</accession>
<dbReference type="PROSITE" id="PS00221">
    <property type="entry name" value="MIP"/>
    <property type="match status" value="1"/>
</dbReference>
<feature type="transmembrane region" description="Helical" evidence="18">
    <location>
        <begin position="21"/>
        <end position="48"/>
    </location>
</feature>
<evidence type="ECO:0000256" key="4">
    <source>
        <dbReference type="ARBA" id="ARBA00022448"/>
    </source>
</evidence>
<evidence type="ECO:0000256" key="7">
    <source>
        <dbReference type="ARBA" id="ARBA00022737"/>
    </source>
</evidence>
<keyword evidence="6 17" id="KW-0812">Transmembrane</keyword>
<feature type="transmembrane region" description="Helical" evidence="18">
    <location>
        <begin position="103"/>
        <end position="123"/>
    </location>
</feature>
<protein>
    <recommendedName>
        <fullName evidence="3">Aquaporin-3</fullName>
    </recommendedName>
    <alternativeName>
        <fullName evidence="11">Aquaglyceroporin-3</fullName>
    </alternativeName>
</protein>
<feature type="transmembrane region" description="Helical" evidence="18">
    <location>
        <begin position="252"/>
        <end position="276"/>
    </location>
</feature>
<evidence type="ECO:0000256" key="8">
    <source>
        <dbReference type="ARBA" id="ARBA00022989"/>
    </source>
</evidence>
<keyword evidence="20" id="KW-1185">Reference proteome</keyword>
<comment type="catalytic activity">
    <reaction evidence="14">
        <text>glycerol(in) = glycerol(out)</text>
        <dbReference type="Rhea" id="RHEA:29675"/>
        <dbReference type="ChEBI" id="CHEBI:17754"/>
    </reaction>
</comment>
<dbReference type="GO" id="GO:0016323">
    <property type="term" value="C:basolateral plasma membrane"/>
    <property type="evidence" value="ECO:0007669"/>
    <property type="project" value="TreeGrafter"/>
</dbReference>
<feature type="transmembrane region" description="Helical" evidence="18">
    <location>
        <begin position="161"/>
        <end position="179"/>
    </location>
</feature>
<evidence type="ECO:0000256" key="6">
    <source>
        <dbReference type="ARBA" id="ARBA00022692"/>
    </source>
</evidence>
<feature type="transmembrane region" description="Helical" evidence="18">
    <location>
        <begin position="373"/>
        <end position="391"/>
    </location>
</feature>
<keyword evidence="8 18" id="KW-1133">Transmembrane helix</keyword>
<evidence type="ECO:0000256" key="10">
    <source>
        <dbReference type="ARBA" id="ARBA00023180"/>
    </source>
</evidence>
<comment type="subunit">
    <text evidence="16">Homotetramer; each monomer provides an independent glycerol/water pore. Could also exist in other oligomeric states.</text>
</comment>
<evidence type="ECO:0000256" key="16">
    <source>
        <dbReference type="ARBA" id="ARBA00049716"/>
    </source>
</evidence>
<dbReference type="InterPro" id="IPR023275">
    <property type="entry name" value="Aquaporin_3"/>
</dbReference>
<evidence type="ECO:0000256" key="3">
    <source>
        <dbReference type="ARBA" id="ARBA00020971"/>
    </source>
</evidence>
<feature type="transmembrane region" description="Helical" evidence="18">
    <location>
        <begin position="426"/>
        <end position="447"/>
    </location>
</feature>
<dbReference type="EMBL" id="OW240916">
    <property type="protein sequence ID" value="CAH2296799.1"/>
    <property type="molecule type" value="Genomic_DNA"/>
</dbReference>
<comment type="catalytic activity">
    <reaction evidence="13">
        <text>H2O(in) = H2O(out)</text>
        <dbReference type="Rhea" id="RHEA:29667"/>
        <dbReference type="ChEBI" id="CHEBI:15377"/>
    </reaction>
</comment>
<keyword evidence="10" id="KW-0325">Glycoprotein</keyword>
<dbReference type="PRINTS" id="PR00783">
    <property type="entry name" value="MINTRINSICP"/>
</dbReference>
<dbReference type="FunFam" id="1.20.1080.10:FF:000005">
    <property type="entry name" value="Aquaporin 3"/>
    <property type="match status" value="2"/>
</dbReference>